<proteinExistence type="predicted"/>
<evidence type="ECO:0000259" key="1">
    <source>
        <dbReference type="PROSITE" id="PS51186"/>
    </source>
</evidence>
<organism evidence="2 3">
    <name type="scientific">Koribacter versatilis (strain Ellin345)</name>
    <dbReference type="NCBI Taxonomy" id="204669"/>
    <lineage>
        <taxon>Bacteria</taxon>
        <taxon>Pseudomonadati</taxon>
        <taxon>Acidobacteriota</taxon>
        <taxon>Terriglobia</taxon>
        <taxon>Terriglobales</taxon>
        <taxon>Candidatus Korobacteraceae</taxon>
        <taxon>Candidatus Korobacter</taxon>
    </lineage>
</organism>
<sequence>MFFLKSQHLGWRHWHQEDLPLAQQLWGDARVTKFIAGGMTAEQVAERLRREIAQQEEFTVQYWPIFWLESGEFVGCCGLRPYENIYELGFHLRPEFWGKGLAEEAGRAVIQYAFNVMQVKELFAGHHPDNRPSWRVLEKLGFIYVGDEIYPPTGLMNPGYRLRNNVL</sequence>
<gene>
    <name evidence="2" type="ordered locus">Acid345_3550</name>
</gene>
<dbReference type="PROSITE" id="PS51186">
    <property type="entry name" value="GNAT"/>
    <property type="match status" value="1"/>
</dbReference>
<evidence type="ECO:0000313" key="2">
    <source>
        <dbReference type="EMBL" id="ABF42551.1"/>
    </source>
</evidence>
<dbReference type="PANTHER" id="PTHR43792">
    <property type="entry name" value="GNAT FAMILY, PUTATIVE (AFU_ORTHOLOGUE AFUA_3G00765)-RELATED-RELATED"/>
    <property type="match status" value="1"/>
</dbReference>
<name>Q1IKP9_KORVE</name>
<dbReference type="EMBL" id="CP000360">
    <property type="protein sequence ID" value="ABF42551.1"/>
    <property type="molecule type" value="Genomic_DNA"/>
</dbReference>
<dbReference type="STRING" id="204669.Acid345_3550"/>
<dbReference type="InterPro" id="IPR000182">
    <property type="entry name" value="GNAT_dom"/>
</dbReference>
<keyword evidence="3" id="KW-1185">Reference proteome</keyword>
<dbReference type="InterPro" id="IPR051531">
    <property type="entry name" value="N-acetyltransferase"/>
</dbReference>
<dbReference type="HOGENOM" id="CLU_013985_3_1_0"/>
<accession>Q1IKP9</accession>
<dbReference type="RefSeq" id="WP_011524350.1">
    <property type="nucleotide sequence ID" value="NC_008009.1"/>
</dbReference>
<protein>
    <submittedName>
        <fullName evidence="2">GCN5-related N-acetyltransferase</fullName>
    </submittedName>
</protein>
<evidence type="ECO:0000313" key="3">
    <source>
        <dbReference type="Proteomes" id="UP000002432"/>
    </source>
</evidence>
<dbReference type="Pfam" id="PF13302">
    <property type="entry name" value="Acetyltransf_3"/>
    <property type="match status" value="1"/>
</dbReference>
<dbReference type="Proteomes" id="UP000002432">
    <property type="component" value="Chromosome"/>
</dbReference>
<dbReference type="GO" id="GO:0016747">
    <property type="term" value="F:acyltransferase activity, transferring groups other than amino-acyl groups"/>
    <property type="evidence" value="ECO:0007669"/>
    <property type="project" value="InterPro"/>
</dbReference>
<dbReference type="EnsemblBacteria" id="ABF42551">
    <property type="protein sequence ID" value="ABF42551"/>
    <property type="gene ID" value="Acid345_3550"/>
</dbReference>
<dbReference type="SUPFAM" id="SSF55729">
    <property type="entry name" value="Acyl-CoA N-acyltransferases (Nat)"/>
    <property type="match status" value="1"/>
</dbReference>
<dbReference type="KEGG" id="aba:Acid345_3550"/>
<reference evidence="2 3" key="1">
    <citation type="journal article" date="2009" name="Appl. Environ. Microbiol.">
        <title>Three genomes from the phylum Acidobacteria provide insight into the lifestyles of these microorganisms in soils.</title>
        <authorList>
            <person name="Ward N.L."/>
            <person name="Challacombe J.F."/>
            <person name="Janssen P.H."/>
            <person name="Henrissat B."/>
            <person name="Coutinho P.M."/>
            <person name="Wu M."/>
            <person name="Xie G."/>
            <person name="Haft D.H."/>
            <person name="Sait M."/>
            <person name="Badger J."/>
            <person name="Barabote R.D."/>
            <person name="Bradley B."/>
            <person name="Brettin T.S."/>
            <person name="Brinkac L.M."/>
            <person name="Bruce D."/>
            <person name="Creasy T."/>
            <person name="Daugherty S.C."/>
            <person name="Davidsen T.M."/>
            <person name="DeBoy R.T."/>
            <person name="Detter J.C."/>
            <person name="Dodson R.J."/>
            <person name="Durkin A.S."/>
            <person name="Ganapathy A."/>
            <person name="Gwinn-Giglio M."/>
            <person name="Han C.S."/>
            <person name="Khouri H."/>
            <person name="Kiss H."/>
            <person name="Kothari S.P."/>
            <person name="Madupu R."/>
            <person name="Nelson K.E."/>
            <person name="Nelson W.C."/>
            <person name="Paulsen I."/>
            <person name="Penn K."/>
            <person name="Ren Q."/>
            <person name="Rosovitz M.J."/>
            <person name="Selengut J.D."/>
            <person name="Shrivastava S."/>
            <person name="Sullivan S.A."/>
            <person name="Tapia R."/>
            <person name="Thompson L.S."/>
            <person name="Watkins K.L."/>
            <person name="Yang Q."/>
            <person name="Yu C."/>
            <person name="Zafar N."/>
            <person name="Zhou L."/>
            <person name="Kuske C.R."/>
        </authorList>
    </citation>
    <scope>NUCLEOTIDE SEQUENCE [LARGE SCALE GENOMIC DNA]</scope>
    <source>
        <strain evidence="2 3">Ellin345</strain>
    </source>
</reference>
<dbReference type="InterPro" id="IPR016181">
    <property type="entry name" value="Acyl_CoA_acyltransferase"/>
</dbReference>
<dbReference type="eggNOG" id="COG1670">
    <property type="taxonomic scope" value="Bacteria"/>
</dbReference>
<dbReference type="PANTHER" id="PTHR43792:SF1">
    <property type="entry name" value="N-ACETYLTRANSFERASE DOMAIN-CONTAINING PROTEIN"/>
    <property type="match status" value="1"/>
</dbReference>
<feature type="domain" description="N-acetyltransferase" evidence="1">
    <location>
        <begin position="9"/>
        <end position="167"/>
    </location>
</feature>
<dbReference type="AlphaFoldDB" id="Q1IKP9"/>
<dbReference type="Gene3D" id="3.40.630.30">
    <property type="match status" value="1"/>
</dbReference>